<dbReference type="Proteomes" id="UP000295578">
    <property type="component" value="Unassembled WGS sequence"/>
</dbReference>
<comment type="caution">
    <text evidence="2">The sequence shown here is derived from an EMBL/GenBank/DDBJ whole genome shotgun (WGS) entry which is preliminary data.</text>
</comment>
<reference evidence="2 3" key="1">
    <citation type="submission" date="2019-03" db="EMBL/GenBank/DDBJ databases">
        <title>Draft genome sequences of novel Actinobacteria.</title>
        <authorList>
            <person name="Sahin N."/>
            <person name="Ay H."/>
            <person name="Saygin H."/>
        </authorList>
    </citation>
    <scope>NUCLEOTIDE SEQUENCE [LARGE SCALE GENOMIC DNA]</scope>
    <source>
        <strain evidence="2 3">DSM 45941</strain>
    </source>
</reference>
<name>A0A4V6PEF7_9ACTN</name>
<keyword evidence="3" id="KW-1185">Reference proteome</keyword>
<accession>A0A4V6PEF7</accession>
<sequence length="299" mass="31099">MTLDIEAGARAGRIAALAETRAVRPEAVAEAAARRTRRPSLLGETGRLMLLAADHPARGALAAGGDPFAMADRGELLDRLCTALERPGVDGVLATPDVAEDLLLLGALEDKVVIGSMNRGGLAGASFEIDDRFTAYSADAIAASRLDGGKVLLRVDDDDPATARTLEGCAHAVSALAGHGLMAMIEPFIARRVDGRVRNDLSPEAMMRAIAIASGLGTTSARTWLKVPVVPDMERVMAASTLPALLLGGEVSADPDAARDGWRRAMRLPTVRGLVVGRSLLYPPDGDVAGAVDAAVEVL</sequence>
<feature type="domain" description="Cgl0159-like" evidence="1">
    <location>
        <begin position="46"/>
        <end position="296"/>
    </location>
</feature>
<gene>
    <name evidence="2" type="ORF">E1293_37720</name>
</gene>
<dbReference type="InterPro" id="IPR054574">
    <property type="entry name" value="Cgl0159_dom"/>
</dbReference>
<dbReference type="SUPFAM" id="SSF51569">
    <property type="entry name" value="Aldolase"/>
    <property type="match status" value="1"/>
</dbReference>
<protein>
    <submittedName>
        <fullName evidence="2">Aldolase</fullName>
    </submittedName>
</protein>
<dbReference type="InterPro" id="IPR013785">
    <property type="entry name" value="Aldolase_TIM"/>
</dbReference>
<evidence type="ECO:0000313" key="3">
    <source>
        <dbReference type="Proteomes" id="UP000295578"/>
    </source>
</evidence>
<dbReference type="Gene3D" id="3.20.20.70">
    <property type="entry name" value="Aldolase class I"/>
    <property type="match status" value="1"/>
</dbReference>
<evidence type="ECO:0000313" key="2">
    <source>
        <dbReference type="EMBL" id="TDD67707.1"/>
    </source>
</evidence>
<organism evidence="2 3">
    <name type="scientific">Actinomadura darangshiensis</name>
    <dbReference type="NCBI Taxonomy" id="705336"/>
    <lineage>
        <taxon>Bacteria</taxon>
        <taxon>Bacillati</taxon>
        <taxon>Actinomycetota</taxon>
        <taxon>Actinomycetes</taxon>
        <taxon>Streptosporangiales</taxon>
        <taxon>Thermomonosporaceae</taxon>
        <taxon>Actinomadura</taxon>
    </lineage>
</organism>
<evidence type="ECO:0000259" key="1">
    <source>
        <dbReference type="Pfam" id="PF22649"/>
    </source>
</evidence>
<dbReference type="RefSeq" id="WP_132203394.1">
    <property type="nucleotide sequence ID" value="NZ_SMKY01000282.1"/>
</dbReference>
<dbReference type="EMBL" id="SMKY01000282">
    <property type="protein sequence ID" value="TDD67707.1"/>
    <property type="molecule type" value="Genomic_DNA"/>
</dbReference>
<dbReference type="AlphaFoldDB" id="A0A4V6PEF7"/>
<dbReference type="OrthoDB" id="3726202at2"/>
<proteinExistence type="predicted"/>
<dbReference type="Pfam" id="PF22649">
    <property type="entry name" value="Cgl0159"/>
    <property type="match status" value="1"/>
</dbReference>